<comment type="function">
    <text evidence="8">Catalyzes the methylthiolation of an aspartic acid residue of ribosomal protein uS12.</text>
</comment>
<evidence type="ECO:0000256" key="5">
    <source>
        <dbReference type="ARBA" id="ARBA00022723"/>
    </source>
</evidence>
<dbReference type="EMBL" id="VUNG01000004">
    <property type="protein sequence ID" value="MST83596.1"/>
    <property type="molecule type" value="Genomic_DNA"/>
</dbReference>
<dbReference type="Gene3D" id="2.40.50.140">
    <property type="entry name" value="Nucleic acid-binding proteins"/>
    <property type="match status" value="1"/>
</dbReference>
<evidence type="ECO:0000256" key="7">
    <source>
        <dbReference type="ARBA" id="ARBA00023014"/>
    </source>
</evidence>
<dbReference type="InterPro" id="IPR023404">
    <property type="entry name" value="rSAM_horseshoe"/>
</dbReference>
<dbReference type="GO" id="GO:0006400">
    <property type="term" value="P:tRNA modification"/>
    <property type="evidence" value="ECO:0007669"/>
    <property type="project" value="InterPro"/>
</dbReference>
<feature type="binding site" evidence="8">
    <location>
        <position position="167"/>
    </location>
    <ligand>
        <name>[4Fe-4S] cluster</name>
        <dbReference type="ChEBI" id="CHEBI:49883"/>
        <label>2</label>
        <note>4Fe-4S-S-AdoMet</note>
    </ligand>
</feature>
<name>A0A7K0KCE3_9BACT</name>
<dbReference type="InterPro" id="IPR005840">
    <property type="entry name" value="Ribosomal_uS12_MeSTrfase_RimO"/>
</dbReference>
<dbReference type="EC" id="2.8.4.4" evidence="8"/>
<dbReference type="AlphaFoldDB" id="A0A7K0KCE3"/>
<dbReference type="GO" id="GO:0005840">
    <property type="term" value="C:ribosome"/>
    <property type="evidence" value="ECO:0007669"/>
    <property type="project" value="UniProtKB-KW"/>
</dbReference>
<evidence type="ECO:0000256" key="9">
    <source>
        <dbReference type="SAM" id="MobiDB-lite"/>
    </source>
</evidence>
<dbReference type="RefSeq" id="WP_154533180.1">
    <property type="nucleotide sequence ID" value="NZ_VUNG01000004.1"/>
</dbReference>
<feature type="binding site" evidence="8">
    <location>
        <position position="174"/>
    </location>
    <ligand>
        <name>[4Fe-4S] cluster</name>
        <dbReference type="ChEBI" id="CHEBI:49883"/>
        <label>2</label>
        <note>4Fe-4S-S-AdoMet</note>
    </ligand>
</feature>
<dbReference type="CDD" id="cd01335">
    <property type="entry name" value="Radical_SAM"/>
    <property type="match status" value="1"/>
</dbReference>
<keyword evidence="3 8" id="KW-0808">Transferase</keyword>
<protein>
    <recommendedName>
        <fullName evidence="8">Ribosomal protein uS12 methylthiotransferase RimO</fullName>
        <shortName evidence="8">uS12 MTTase</shortName>
        <shortName evidence="8">uS12 methylthiotransferase</shortName>
        <ecNumber evidence="8">2.8.4.4</ecNumber>
    </recommendedName>
    <alternativeName>
        <fullName evidence="8">Ribosomal protein uS12 (aspartate-C(3))-methylthiotransferase</fullName>
    </alternativeName>
    <alternativeName>
        <fullName evidence="8">Ribosome maturation factor RimO</fullName>
    </alternativeName>
</protein>
<evidence type="ECO:0000256" key="1">
    <source>
        <dbReference type="ARBA" id="ARBA00022485"/>
    </source>
</evidence>
<dbReference type="Proteomes" id="UP000438914">
    <property type="component" value="Unassembled WGS sequence"/>
</dbReference>
<dbReference type="InterPro" id="IPR002792">
    <property type="entry name" value="TRAM_dom"/>
</dbReference>
<feature type="domain" description="MTTase N-terminal" evidence="10">
    <location>
        <begin position="3"/>
        <end position="121"/>
    </location>
</feature>
<dbReference type="Pfam" id="PF18693">
    <property type="entry name" value="TRAM_2"/>
    <property type="match status" value="1"/>
</dbReference>
<keyword evidence="6 8" id="KW-0408">Iron</keyword>
<comment type="subcellular location">
    <subcellularLocation>
        <location evidence="8">Cytoplasm</location>
    </subcellularLocation>
</comment>
<feature type="binding site" evidence="8">
    <location>
        <position position="12"/>
    </location>
    <ligand>
        <name>[4Fe-4S] cluster</name>
        <dbReference type="ChEBI" id="CHEBI:49883"/>
        <label>1</label>
    </ligand>
</feature>
<keyword evidence="12" id="KW-0689">Ribosomal protein</keyword>
<dbReference type="PANTHER" id="PTHR43837">
    <property type="entry name" value="RIBOSOMAL PROTEIN S12 METHYLTHIOTRANSFERASE RIMO"/>
    <property type="match status" value="1"/>
</dbReference>
<dbReference type="Pfam" id="PF00919">
    <property type="entry name" value="UPF0004"/>
    <property type="match status" value="1"/>
</dbReference>
<dbReference type="InterPro" id="IPR038135">
    <property type="entry name" value="Methylthiotransferase_N_sf"/>
</dbReference>
<dbReference type="SFLD" id="SFLDS00029">
    <property type="entry name" value="Radical_SAM"/>
    <property type="match status" value="1"/>
</dbReference>
<evidence type="ECO:0000259" key="10">
    <source>
        <dbReference type="PROSITE" id="PS51449"/>
    </source>
</evidence>
<dbReference type="GO" id="GO:0051539">
    <property type="term" value="F:4 iron, 4 sulfur cluster binding"/>
    <property type="evidence" value="ECO:0007669"/>
    <property type="project" value="UniProtKB-UniRule"/>
</dbReference>
<accession>A0A7K0KCE3</accession>
<keyword evidence="13" id="KW-1185">Reference proteome</keyword>
<dbReference type="PANTHER" id="PTHR43837:SF1">
    <property type="entry name" value="RIBOSOMAL PROTEIN US12 METHYLTHIOTRANSFERASE RIMO"/>
    <property type="match status" value="1"/>
</dbReference>
<dbReference type="Gene3D" id="3.80.30.20">
    <property type="entry name" value="tm_1862 like domain"/>
    <property type="match status" value="1"/>
</dbReference>
<feature type="binding site" evidence="8">
    <location>
        <position position="84"/>
    </location>
    <ligand>
        <name>[4Fe-4S] cluster</name>
        <dbReference type="ChEBI" id="CHEBI:49883"/>
        <label>1</label>
    </ligand>
</feature>
<dbReference type="InterPro" id="IPR058240">
    <property type="entry name" value="rSAM_sf"/>
</dbReference>
<dbReference type="InterPro" id="IPR005839">
    <property type="entry name" value="Methylthiotransferase"/>
</dbReference>
<dbReference type="GO" id="GO:0035599">
    <property type="term" value="F:aspartic acid methylthiotransferase activity"/>
    <property type="evidence" value="ECO:0007669"/>
    <property type="project" value="TreeGrafter"/>
</dbReference>
<evidence type="ECO:0000259" key="11">
    <source>
        <dbReference type="PROSITE" id="PS51918"/>
    </source>
</evidence>
<dbReference type="SFLD" id="SFLDF00274">
    <property type="entry name" value="ribosomal_protein_S12_methylth"/>
    <property type="match status" value="1"/>
</dbReference>
<dbReference type="InterPro" id="IPR013848">
    <property type="entry name" value="Methylthiotransferase_N"/>
</dbReference>
<dbReference type="FunFam" id="3.80.30.20:FF:000001">
    <property type="entry name" value="tRNA-2-methylthio-N(6)-dimethylallyladenosine synthase 2"/>
    <property type="match status" value="1"/>
</dbReference>
<dbReference type="SFLD" id="SFLDG01082">
    <property type="entry name" value="B12-binding_domain_containing"/>
    <property type="match status" value="1"/>
</dbReference>
<dbReference type="GO" id="GO:0005829">
    <property type="term" value="C:cytosol"/>
    <property type="evidence" value="ECO:0007669"/>
    <property type="project" value="TreeGrafter"/>
</dbReference>
<dbReference type="GO" id="GO:0046872">
    <property type="term" value="F:metal ion binding"/>
    <property type="evidence" value="ECO:0007669"/>
    <property type="project" value="UniProtKB-KW"/>
</dbReference>
<evidence type="ECO:0000313" key="12">
    <source>
        <dbReference type="EMBL" id="MST83596.1"/>
    </source>
</evidence>
<comment type="catalytic activity">
    <reaction evidence="8">
        <text>L-aspartate(89)-[ribosomal protein uS12]-hydrogen + (sulfur carrier)-SH + AH2 + 2 S-adenosyl-L-methionine = 3-methylsulfanyl-L-aspartate(89)-[ribosomal protein uS12]-hydrogen + (sulfur carrier)-H + 5'-deoxyadenosine + L-methionine + A + S-adenosyl-L-homocysteine + 2 H(+)</text>
        <dbReference type="Rhea" id="RHEA:37087"/>
        <dbReference type="Rhea" id="RHEA-COMP:10460"/>
        <dbReference type="Rhea" id="RHEA-COMP:10461"/>
        <dbReference type="Rhea" id="RHEA-COMP:14737"/>
        <dbReference type="Rhea" id="RHEA-COMP:14739"/>
        <dbReference type="ChEBI" id="CHEBI:13193"/>
        <dbReference type="ChEBI" id="CHEBI:15378"/>
        <dbReference type="ChEBI" id="CHEBI:17319"/>
        <dbReference type="ChEBI" id="CHEBI:17499"/>
        <dbReference type="ChEBI" id="CHEBI:29917"/>
        <dbReference type="ChEBI" id="CHEBI:29961"/>
        <dbReference type="ChEBI" id="CHEBI:57844"/>
        <dbReference type="ChEBI" id="CHEBI:57856"/>
        <dbReference type="ChEBI" id="CHEBI:59789"/>
        <dbReference type="ChEBI" id="CHEBI:64428"/>
        <dbReference type="ChEBI" id="CHEBI:73599"/>
        <dbReference type="EC" id="2.8.4.4"/>
    </reaction>
</comment>
<dbReference type="InterPro" id="IPR020612">
    <property type="entry name" value="Methylthiotransferase_CS"/>
</dbReference>
<evidence type="ECO:0000256" key="6">
    <source>
        <dbReference type="ARBA" id="ARBA00023004"/>
    </source>
</evidence>
<evidence type="ECO:0000256" key="2">
    <source>
        <dbReference type="ARBA" id="ARBA00022490"/>
    </source>
</evidence>
<dbReference type="HAMAP" id="MF_01865">
    <property type="entry name" value="MTTase_RimO"/>
    <property type="match status" value="1"/>
</dbReference>
<dbReference type="PROSITE" id="PS51449">
    <property type="entry name" value="MTTASE_N"/>
    <property type="match status" value="1"/>
</dbReference>
<feature type="domain" description="Radical SAM core" evidence="11">
    <location>
        <begin position="153"/>
        <end position="384"/>
    </location>
</feature>
<keyword evidence="5 8" id="KW-0479">Metal-binding</keyword>
<evidence type="ECO:0000256" key="4">
    <source>
        <dbReference type="ARBA" id="ARBA00022691"/>
    </source>
</evidence>
<evidence type="ECO:0000256" key="8">
    <source>
        <dbReference type="HAMAP-Rule" id="MF_01865"/>
    </source>
</evidence>
<dbReference type="PROSITE" id="PS51918">
    <property type="entry name" value="RADICAL_SAM"/>
    <property type="match status" value="1"/>
</dbReference>
<dbReference type="InterPro" id="IPR012340">
    <property type="entry name" value="NA-bd_OB-fold"/>
</dbReference>
<dbReference type="SUPFAM" id="SSF102114">
    <property type="entry name" value="Radical SAM enzymes"/>
    <property type="match status" value="1"/>
</dbReference>
<gene>
    <name evidence="8 12" type="primary">rimO</name>
    <name evidence="12" type="ORF">FYJ73_02685</name>
</gene>
<keyword evidence="1 8" id="KW-0004">4Fe-4S</keyword>
<dbReference type="Gene3D" id="3.40.50.12160">
    <property type="entry name" value="Methylthiotransferase, N-terminal domain"/>
    <property type="match status" value="1"/>
</dbReference>
<comment type="caution">
    <text evidence="12">The sequence shown here is derived from an EMBL/GenBank/DDBJ whole genome shotgun (WGS) entry which is preliminary data.</text>
</comment>
<feature type="binding site" evidence="8">
    <location>
        <position position="171"/>
    </location>
    <ligand>
        <name>[4Fe-4S] cluster</name>
        <dbReference type="ChEBI" id="CHEBI:49883"/>
        <label>2</label>
        <note>4Fe-4S-S-AdoMet</note>
    </ligand>
</feature>
<comment type="similarity">
    <text evidence="8">Belongs to the methylthiotransferase family. RimO subfamily.</text>
</comment>
<dbReference type="InterPro" id="IPR007197">
    <property type="entry name" value="rSAM"/>
</dbReference>
<reference evidence="12 13" key="1">
    <citation type="submission" date="2019-08" db="EMBL/GenBank/DDBJ databases">
        <title>In-depth cultivation of the pig gut microbiome towards novel bacterial diversity and tailored functional studies.</title>
        <authorList>
            <person name="Wylensek D."/>
            <person name="Hitch T.C.A."/>
            <person name="Clavel T."/>
        </authorList>
    </citation>
    <scope>NUCLEOTIDE SEQUENCE [LARGE SCALE GENOMIC DNA]</scope>
    <source>
        <strain evidence="12 13">LKV-178-WT-2A</strain>
    </source>
</reference>
<keyword evidence="7 8" id="KW-0411">Iron-sulfur</keyword>
<dbReference type="InterPro" id="IPR006638">
    <property type="entry name" value="Elp3/MiaA/NifB-like_rSAM"/>
</dbReference>
<dbReference type="NCBIfam" id="TIGR01125">
    <property type="entry name" value="30S ribosomal protein S12 methylthiotransferase RimO"/>
    <property type="match status" value="1"/>
</dbReference>
<evidence type="ECO:0000256" key="3">
    <source>
        <dbReference type="ARBA" id="ARBA00022679"/>
    </source>
</evidence>
<proteinExistence type="inferred from homology"/>
<sequence length="452" mass="52679">MKNRIDFITMGCSKNLVDSEQLMRRFEQEGYHCVHDPKRPTGDIAVINTCGFIEAAKEESINTILEFVDAKQHGKLKKLFVMGCLSQRYRKELEESIPEVDKFYGKFDYRQLLQDLGPAEKEEIAQTDQQQPAQSNKTFNQSRVNANSRRKLTTPHHYAYIKIAEGCDRHCAYCAIPLITGKHVSRPIDDILNEVQELVKEGVKEFQIIEQELTYYGIDLYHKPMIAELISRMADIPGVKWIRLHYAYPNQFPLELLDVMREKPNVCRYLDIALQHISDHMLERMHRHVTKEDTISLLRTIRERVPGIHIRTTLMVGFPGETEEDFDELLDFVREQRFERMGAFAYSEEEGTYSALHYDDDVPEEVKQQRLDKLMALQQQISEEIEAEKVGKTFPVIIDRKEGDYYIGRTEFCSPEVDPEVLIPVKDKHLRVGNFYQVKMTGSDEFDLYGQV</sequence>
<evidence type="ECO:0000313" key="13">
    <source>
        <dbReference type="Proteomes" id="UP000438914"/>
    </source>
</evidence>
<feature type="region of interest" description="Disordered" evidence="9">
    <location>
        <begin position="121"/>
        <end position="146"/>
    </location>
</feature>
<dbReference type="NCBIfam" id="TIGR00089">
    <property type="entry name" value="MiaB/RimO family radical SAM methylthiotransferase"/>
    <property type="match status" value="1"/>
</dbReference>
<feature type="binding site" evidence="8">
    <location>
        <position position="50"/>
    </location>
    <ligand>
        <name>[4Fe-4S] cluster</name>
        <dbReference type="ChEBI" id="CHEBI:49883"/>
        <label>1</label>
    </ligand>
</feature>
<comment type="cofactor">
    <cofactor evidence="8">
        <name>[4Fe-4S] cluster</name>
        <dbReference type="ChEBI" id="CHEBI:49883"/>
    </cofactor>
    <text evidence="8">Binds 2 [4Fe-4S] clusters. One cluster is coordinated with 3 cysteines and an exchangeable S-adenosyl-L-methionine.</text>
</comment>
<dbReference type="GO" id="GO:0103039">
    <property type="term" value="F:protein methylthiotransferase activity"/>
    <property type="evidence" value="ECO:0007669"/>
    <property type="project" value="UniProtKB-EC"/>
</dbReference>
<dbReference type="Pfam" id="PF04055">
    <property type="entry name" value="Radical_SAM"/>
    <property type="match status" value="1"/>
</dbReference>
<feature type="compositionally biased region" description="Polar residues" evidence="9">
    <location>
        <begin position="126"/>
        <end position="146"/>
    </location>
</feature>
<keyword evidence="12" id="KW-0687">Ribonucleoprotein</keyword>
<keyword evidence="4 8" id="KW-0949">S-adenosyl-L-methionine</keyword>
<dbReference type="SMART" id="SM00729">
    <property type="entry name" value="Elp3"/>
    <property type="match status" value="1"/>
</dbReference>
<organism evidence="12 13">
    <name type="scientific">Hallella mizrahii</name>
    <dbReference type="NCBI Taxonomy" id="2606637"/>
    <lineage>
        <taxon>Bacteria</taxon>
        <taxon>Pseudomonadati</taxon>
        <taxon>Bacteroidota</taxon>
        <taxon>Bacteroidia</taxon>
        <taxon>Bacteroidales</taxon>
        <taxon>Prevotellaceae</taxon>
        <taxon>Hallella</taxon>
    </lineage>
</organism>
<keyword evidence="2 8" id="KW-0963">Cytoplasm</keyword>
<dbReference type="SFLD" id="SFLDG01061">
    <property type="entry name" value="methylthiotransferase"/>
    <property type="match status" value="1"/>
</dbReference>
<dbReference type="PROSITE" id="PS01278">
    <property type="entry name" value="MTTASE_RADICAL"/>
    <property type="match status" value="1"/>
</dbReference>